<dbReference type="OrthoDB" id="9791529at2"/>
<gene>
    <name evidence="3" type="ORF">SAMN05660477_01421</name>
</gene>
<dbReference type="STRING" id="619805.SAMN05660477_01421"/>
<evidence type="ECO:0000256" key="1">
    <source>
        <dbReference type="ARBA" id="ARBA00005953"/>
    </source>
</evidence>
<protein>
    <submittedName>
        <fullName evidence="3">Acyl-CoA thioester hydrolase</fullName>
    </submittedName>
</protein>
<dbReference type="Pfam" id="PF13279">
    <property type="entry name" value="4HBT_2"/>
    <property type="match status" value="1"/>
</dbReference>
<dbReference type="SUPFAM" id="SSF54637">
    <property type="entry name" value="Thioesterase/thiol ester dehydrase-isomerase"/>
    <property type="match status" value="1"/>
</dbReference>
<proteinExistence type="inferred from homology"/>
<dbReference type="PANTHER" id="PTHR31793:SF27">
    <property type="entry name" value="NOVEL THIOESTERASE SUPERFAMILY DOMAIN AND SAPOSIN A-TYPE DOMAIN CONTAINING PROTEIN (0610012H03RIK)"/>
    <property type="match status" value="1"/>
</dbReference>
<evidence type="ECO:0000313" key="3">
    <source>
        <dbReference type="EMBL" id="SKB83380.1"/>
    </source>
</evidence>
<name>A0A1T5EI21_9FLAO</name>
<dbReference type="PANTHER" id="PTHR31793">
    <property type="entry name" value="4-HYDROXYBENZOYL-COA THIOESTERASE FAMILY MEMBER"/>
    <property type="match status" value="1"/>
</dbReference>
<reference evidence="3 4" key="1">
    <citation type="submission" date="2017-02" db="EMBL/GenBank/DDBJ databases">
        <authorList>
            <person name="Peterson S.W."/>
        </authorList>
    </citation>
    <scope>NUCLEOTIDE SEQUENCE [LARGE SCALE GENOMIC DNA]</scope>
    <source>
        <strain evidence="3 4">DSM 22323</strain>
    </source>
</reference>
<evidence type="ECO:0000313" key="4">
    <source>
        <dbReference type="Proteomes" id="UP000191112"/>
    </source>
</evidence>
<dbReference type="GO" id="GO:0047617">
    <property type="term" value="F:fatty acyl-CoA hydrolase activity"/>
    <property type="evidence" value="ECO:0007669"/>
    <property type="project" value="TreeGrafter"/>
</dbReference>
<accession>A0A1T5EI21</accession>
<dbReference type="Gene3D" id="3.10.129.10">
    <property type="entry name" value="Hotdog Thioesterase"/>
    <property type="match status" value="1"/>
</dbReference>
<dbReference type="InterPro" id="IPR029069">
    <property type="entry name" value="HotDog_dom_sf"/>
</dbReference>
<dbReference type="EMBL" id="FUYZ01000003">
    <property type="protein sequence ID" value="SKB83380.1"/>
    <property type="molecule type" value="Genomic_DNA"/>
</dbReference>
<keyword evidence="4" id="KW-1185">Reference proteome</keyword>
<sequence length="161" mass="18947">MEKEFKSLAKIRFGDCDPIGHLNNINYLVYMLNAREDHVEQHFGFTYEEYATKTGFTWVSIQNEIAYFKEVRYNKKVVISSKLIDLQDRVSKVEILMKSEDEKTIHAVLWMTVIHFSMKARTSVPHPQETLDLFTPTIVDLPEKEFSERAKVLRQFNKAKN</sequence>
<organism evidence="3 4">
    <name type="scientific">Soonwooa buanensis</name>
    <dbReference type="NCBI Taxonomy" id="619805"/>
    <lineage>
        <taxon>Bacteria</taxon>
        <taxon>Pseudomonadati</taxon>
        <taxon>Bacteroidota</taxon>
        <taxon>Flavobacteriia</taxon>
        <taxon>Flavobacteriales</taxon>
        <taxon>Weeksellaceae</taxon>
        <taxon>Chryseobacterium group</taxon>
        <taxon>Soonwooa</taxon>
    </lineage>
</organism>
<dbReference type="AlphaFoldDB" id="A0A1T5EI21"/>
<comment type="similarity">
    <text evidence="1">Belongs to the 4-hydroxybenzoyl-CoA thioesterase family.</text>
</comment>
<dbReference type="InterPro" id="IPR050563">
    <property type="entry name" value="4-hydroxybenzoyl-CoA_TE"/>
</dbReference>
<evidence type="ECO:0000256" key="2">
    <source>
        <dbReference type="ARBA" id="ARBA00022801"/>
    </source>
</evidence>
<keyword evidence="2 3" id="KW-0378">Hydrolase</keyword>
<dbReference type="Proteomes" id="UP000191112">
    <property type="component" value="Unassembled WGS sequence"/>
</dbReference>
<dbReference type="RefSeq" id="WP_079666668.1">
    <property type="nucleotide sequence ID" value="NZ_FUYZ01000003.1"/>
</dbReference>
<dbReference type="CDD" id="cd00586">
    <property type="entry name" value="4HBT"/>
    <property type="match status" value="1"/>
</dbReference>